<keyword evidence="1" id="KW-0812">Transmembrane</keyword>
<proteinExistence type="predicted"/>
<evidence type="ECO:0000313" key="3">
    <source>
        <dbReference type="Proteomes" id="UP001501170"/>
    </source>
</evidence>
<dbReference type="RefSeq" id="WP_006897206.1">
    <property type="nucleotide sequence ID" value="NZ_BAAARB010000007.1"/>
</dbReference>
<evidence type="ECO:0008006" key="4">
    <source>
        <dbReference type="Google" id="ProtNLM"/>
    </source>
</evidence>
<feature type="transmembrane region" description="Helical" evidence="1">
    <location>
        <begin position="48"/>
        <end position="69"/>
    </location>
</feature>
<reference evidence="3" key="1">
    <citation type="journal article" date="2019" name="Int. J. Syst. Evol. Microbiol.">
        <title>The Global Catalogue of Microorganisms (GCM) 10K type strain sequencing project: providing services to taxonomists for standard genome sequencing and annotation.</title>
        <authorList>
            <consortium name="The Broad Institute Genomics Platform"/>
            <consortium name="The Broad Institute Genome Sequencing Center for Infectious Disease"/>
            <person name="Wu L."/>
            <person name="Ma J."/>
        </authorList>
    </citation>
    <scope>NUCLEOTIDE SEQUENCE [LARGE SCALE GENOMIC DNA]</scope>
    <source>
        <strain evidence="3">JCM 16227</strain>
    </source>
</reference>
<name>A0ABP5UHK4_9ACTN</name>
<comment type="caution">
    <text evidence="2">The sequence shown here is derived from an EMBL/GenBank/DDBJ whole genome shotgun (WGS) entry which is preliminary data.</text>
</comment>
<gene>
    <name evidence="2" type="ORF">GCM10009855_17720</name>
</gene>
<organism evidence="2 3">
    <name type="scientific">Gordonia cholesterolivorans</name>
    <dbReference type="NCBI Taxonomy" id="559625"/>
    <lineage>
        <taxon>Bacteria</taxon>
        <taxon>Bacillati</taxon>
        <taxon>Actinomycetota</taxon>
        <taxon>Actinomycetes</taxon>
        <taxon>Mycobacteriales</taxon>
        <taxon>Gordoniaceae</taxon>
        <taxon>Gordonia</taxon>
    </lineage>
</organism>
<keyword evidence="1" id="KW-0472">Membrane</keyword>
<feature type="transmembrane region" description="Helical" evidence="1">
    <location>
        <begin position="20"/>
        <end position="42"/>
    </location>
</feature>
<protein>
    <recommendedName>
        <fullName evidence="4">DUF5668 domain-containing protein</fullName>
    </recommendedName>
</protein>
<evidence type="ECO:0000256" key="1">
    <source>
        <dbReference type="SAM" id="Phobius"/>
    </source>
</evidence>
<dbReference type="Proteomes" id="UP001501170">
    <property type="component" value="Unassembled WGS sequence"/>
</dbReference>
<dbReference type="EMBL" id="BAAARB010000007">
    <property type="protein sequence ID" value="GAA2378385.1"/>
    <property type="molecule type" value="Genomic_DNA"/>
</dbReference>
<accession>A0ABP5UHK4</accession>
<keyword evidence="1" id="KW-1133">Transmembrane helix</keyword>
<evidence type="ECO:0000313" key="2">
    <source>
        <dbReference type="EMBL" id="GAA2378385.1"/>
    </source>
</evidence>
<keyword evidence="3" id="KW-1185">Reference proteome</keyword>
<sequence>MIDETPDQTGTAEPERHRSVVMGLSALVTLLVAAWCLADGPFLLDTTYLPWALLAIGIVVGVGLIASGFRRK</sequence>